<reference evidence="8" key="1">
    <citation type="submission" date="2015-08" db="EMBL/GenBank/DDBJ databases">
        <authorList>
            <person name="Babu N.S."/>
            <person name="Beckwith C.J."/>
            <person name="Beseler K.G."/>
            <person name="Brison A."/>
            <person name="Carone J.V."/>
            <person name="Caskin T.P."/>
            <person name="Diamond M."/>
            <person name="Durham M.E."/>
            <person name="Foxe J.M."/>
            <person name="Go M."/>
            <person name="Henderson B.A."/>
            <person name="Jones I.B."/>
            <person name="McGettigan J.A."/>
            <person name="Micheletti S.J."/>
            <person name="Nasrallah M.E."/>
            <person name="Ortiz D."/>
            <person name="Piller C.R."/>
            <person name="Privatt S.R."/>
            <person name="Schneider S.L."/>
            <person name="Sharp S."/>
            <person name="Smith T.C."/>
            <person name="Stanton J.D."/>
            <person name="Ullery H.E."/>
            <person name="Wilson R.J."/>
            <person name="Serrano M.G."/>
            <person name="Buck G."/>
            <person name="Lee V."/>
            <person name="Wang Y."/>
            <person name="Carvalho R."/>
            <person name="Voegtly L."/>
            <person name="Shi R."/>
            <person name="Duckworth R."/>
            <person name="Johnson A."/>
            <person name="Loviza R."/>
            <person name="Walstead R."/>
            <person name="Shah Z."/>
            <person name="Kiflezghi M."/>
            <person name="Wade K."/>
            <person name="Ball S.L."/>
            <person name="Bradley K.W."/>
            <person name="Asai D.J."/>
            <person name="Bowman C.A."/>
            <person name="Russell D.A."/>
            <person name="Pope W.H."/>
            <person name="Jacobs-Sera D."/>
            <person name="Hendrix R.W."/>
            <person name="Hatfull G.F."/>
        </authorList>
    </citation>
    <scope>NUCLEOTIDE SEQUENCE</scope>
</reference>
<name>A0A1D2A4Y1_AUXPR</name>
<accession>A0A1D2A4Y1</accession>
<keyword evidence="5 7" id="KW-0472">Membrane</keyword>
<comment type="similarity">
    <text evidence="2">Belongs to the LIMR family.</text>
</comment>
<evidence type="ECO:0000256" key="7">
    <source>
        <dbReference type="SAM" id="Phobius"/>
    </source>
</evidence>
<evidence type="ECO:0000256" key="4">
    <source>
        <dbReference type="ARBA" id="ARBA00022989"/>
    </source>
</evidence>
<feature type="region of interest" description="Disordered" evidence="6">
    <location>
        <begin position="579"/>
        <end position="659"/>
    </location>
</feature>
<feature type="transmembrane region" description="Helical" evidence="7">
    <location>
        <begin position="111"/>
        <end position="130"/>
    </location>
</feature>
<dbReference type="AlphaFoldDB" id="A0A1D2A4Y1"/>
<dbReference type="InterPro" id="IPR006876">
    <property type="entry name" value="LMBR1-like_membr_prot"/>
</dbReference>
<evidence type="ECO:0000313" key="8">
    <source>
        <dbReference type="EMBL" id="JAT74262.1"/>
    </source>
</evidence>
<feature type="transmembrane region" description="Helical" evidence="7">
    <location>
        <begin position="31"/>
        <end position="52"/>
    </location>
</feature>
<dbReference type="PANTHER" id="PTHR21355">
    <property type="entry name" value="G-PROTEIN COUPLED RECEPTOR-ASSOCIATED PROTEIN LMBRD2"/>
    <property type="match status" value="1"/>
</dbReference>
<feature type="transmembrane region" description="Helical" evidence="7">
    <location>
        <begin position="72"/>
        <end position="99"/>
    </location>
</feature>
<evidence type="ECO:0000256" key="2">
    <source>
        <dbReference type="ARBA" id="ARBA00010487"/>
    </source>
</evidence>
<feature type="compositionally biased region" description="Polar residues" evidence="6">
    <location>
        <begin position="647"/>
        <end position="659"/>
    </location>
</feature>
<keyword evidence="4 7" id="KW-1133">Transmembrane helix</keyword>
<evidence type="ECO:0008006" key="9">
    <source>
        <dbReference type="Google" id="ProtNLM"/>
    </source>
</evidence>
<dbReference type="PANTHER" id="PTHR21355:SF0">
    <property type="entry name" value="G-PROTEIN COUPLED RECEPTOR-ASSOCIATED PROTEIN LMBRD2"/>
    <property type="match status" value="1"/>
</dbReference>
<evidence type="ECO:0000256" key="3">
    <source>
        <dbReference type="ARBA" id="ARBA00022692"/>
    </source>
</evidence>
<feature type="transmembrane region" description="Helical" evidence="7">
    <location>
        <begin position="478"/>
        <end position="498"/>
    </location>
</feature>
<dbReference type="GO" id="GO:0016020">
    <property type="term" value="C:membrane"/>
    <property type="evidence" value="ECO:0007669"/>
    <property type="project" value="UniProtKB-SubCell"/>
</dbReference>
<dbReference type="InterPro" id="IPR051584">
    <property type="entry name" value="GPCR-associated_LMBR1"/>
</dbReference>
<dbReference type="Pfam" id="PF04791">
    <property type="entry name" value="LMBR1"/>
    <property type="match status" value="1"/>
</dbReference>
<feature type="compositionally biased region" description="Low complexity" evidence="6">
    <location>
        <begin position="587"/>
        <end position="600"/>
    </location>
</feature>
<feature type="transmembrane region" description="Helical" evidence="7">
    <location>
        <begin position="386"/>
        <end position="404"/>
    </location>
</feature>
<feature type="compositionally biased region" description="Basic and acidic residues" evidence="6">
    <location>
        <begin position="602"/>
        <end position="618"/>
    </location>
</feature>
<feature type="transmembrane region" description="Helical" evidence="7">
    <location>
        <begin position="142"/>
        <end position="164"/>
    </location>
</feature>
<sequence>MWAFYSISMGLVLASVAVMTKRYVAPRISLLSVAITCAAWLTSLSVISLVPIDVYSTVSERPVPALDMLWTISYWSTQVLTWALIPIMQNYVVSGAFSVLKRLGDALHRLWLFYLVIITLCIIGGIVALLTHRLQLSTVPALVVTLSNAYGLFVIIALLGYGLVEVPRTLWRRSFPESRLKWHYHRVGRSAEKLADASTELEKVLAIALATTQQIPRSDAHLRPLSDAVVKYLELYSPVHFTVLGRPRVNIDLLDESDLDYASDEAGLARLRARCKAAIAHFVGCRGEYVINARRAMHLQAVCKSRSLGVYTPPSGSASWAATGGWYYTCNIRPWVLCLQALLAVATSATIIWAEATIGSGRSPDLSPFSLAIHTRVARREFLEQLIVAAPLAYMCACTYFSLFKLGNFGFYHMVPGATWSRSLLLSGSLLARFAAPLCYNFLHVIRMNEYLKDGQQMVFIAKMGSAFQDVPILGQSFNTWFPLLLVVYVLLLTFNLWEQCASKFFISEAVRFDVERADDEHSSKGQRLVLAEQDALLRGGAVGDGIDLFGVSGSEGRDPSAAASAGSDRQQVAVQMAMTEKRGRSSPHAAHAAPQIASAGRNKDDVARPASEARIDDLFGDLGGRRAFTPAGTGPGNGEQRLLPPGQTSSSSFSWKLR</sequence>
<organism evidence="8">
    <name type="scientific">Auxenochlorella protothecoides</name>
    <name type="common">Green microalga</name>
    <name type="synonym">Chlorella protothecoides</name>
    <dbReference type="NCBI Taxonomy" id="3075"/>
    <lineage>
        <taxon>Eukaryota</taxon>
        <taxon>Viridiplantae</taxon>
        <taxon>Chlorophyta</taxon>
        <taxon>core chlorophytes</taxon>
        <taxon>Trebouxiophyceae</taxon>
        <taxon>Chlorellales</taxon>
        <taxon>Chlorellaceae</taxon>
        <taxon>Auxenochlorella</taxon>
    </lineage>
</organism>
<proteinExistence type="inferred from homology"/>
<evidence type="ECO:0000256" key="1">
    <source>
        <dbReference type="ARBA" id="ARBA00004141"/>
    </source>
</evidence>
<keyword evidence="3 7" id="KW-0812">Transmembrane</keyword>
<evidence type="ECO:0000256" key="5">
    <source>
        <dbReference type="ARBA" id="ARBA00023136"/>
    </source>
</evidence>
<dbReference type="EMBL" id="GDKF01004360">
    <property type="protein sequence ID" value="JAT74262.1"/>
    <property type="molecule type" value="Transcribed_RNA"/>
</dbReference>
<evidence type="ECO:0000256" key="6">
    <source>
        <dbReference type="SAM" id="MobiDB-lite"/>
    </source>
</evidence>
<gene>
    <name evidence="8" type="ORF">g.27182</name>
</gene>
<comment type="subcellular location">
    <subcellularLocation>
        <location evidence="1">Membrane</location>
        <topology evidence="1">Multi-pass membrane protein</topology>
    </subcellularLocation>
</comment>
<protein>
    <recommendedName>
        <fullName evidence="9">LMBR1 domain-containing protein 2-like protein A</fullName>
    </recommendedName>
</protein>
<feature type="transmembrane region" description="Helical" evidence="7">
    <location>
        <begin position="424"/>
        <end position="443"/>
    </location>
</feature>